<accession>A0AAN9NVP8</accession>
<dbReference type="Proteomes" id="UP001374584">
    <property type="component" value="Unassembled WGS sequence"/>
</dbReference>
<dbReference type="AlphaFoldDB" id="A0AAN9NVP8"/>
<keyword evidence="2" id="KW-0732">Signal</keyword>
<proteinExistence type="predicted"/>
<organism evidence="3 4">
    <name type="scientific">Phaseolus coccineus</name>
    <name type="common">Scarlet runner bean</name>
    <name type="synonym">Phaseolus multiflorus</name>
    <dbReference type="NCBI Taxonomy" id="3886"/>
    <lineage>
        <taxon>Eukaryota</taxon>
        <taxon>Viridiplantae</taxon>
        <taxon>Streptophyta</taxon>
        <taxon>Embryophyta</taxon>
        <taxon>Tracheophyta</taxon>
        <taxon>Spermatophyta</taxon>
        <taxon>Magnoliopsida</taxon>
        <taxon>eudicotyledons</taxon>
        <taxon>Gunneridae</taxon>
        <taxon>Pentapetalae</taxon>
        <taxon>rosids</taxon>
        <taxon>fabids</taxon>
        <taxon>Fabales</taxon>
        <taxon>Fabaceae</taxon>
        <taxon>Papilionoideae</taxon>
        <taxon>50 kb inversion clade</taxon>
        <taxon>NPAAA clade</taxon>
        <taxon>indigoferoid/millettioid clade</taxon>
        <taxon>Phaseoleae</taxon>
        <taxon>Phaseolus</taxon>
    </lineage>
</organism>
<evidence type="ECO:0000256" key="2">
    <source>
        <dbReference type="SAM" id="SignalP"/>
    </source>
</evidence>
<protein>
    <submittedName>
        <fullName evidence="3">Uncharacterized protein</fullName>
    </submittedName>
</protein>
<feature type="region of interest" description="Disordered" evidence="1">
    <location>
        <begin position="60"/>
        <end position="83"/>
    </location>
</feature>
<feature type="chain" id="PRO_5042924109" evidence="2">
    <location>
        <begin position="23"/>
        <end position="150"/>
    </location>
</feature>
<feature type="signal peptide" evidence="2">
    <location>
        <begin position="1"/>
        <end position="22"/>
    </location>
</feature>
<keyword evidence="4" id="KW-1185">Reference proteome</keyword>
<name>A0AAN9NVP8_PHACN</name>
<evidence type="ECO:0000313" key="3">
    <source>
        <dbReference type="EMBL" id="KAK7379435.1"/>
    </source>
</evidence>
<sequence length="150" mass="16895">MAIGNAFTACALLKLIVAVAKGINHNAFPRQSRSQDLSLLLTCQSLIGSHSHQPTTLKRTTITHGSQPHPIIQRKKEKSSQKRPLQPFLFFLFPFGSPSRDSATRHNHHAHPSDSIILGLHKFRNGFFAEVQASTKKQPFRFWVFSMLLL</sequence>
<evidence type="ECO:0000313" key="4">
    <source>
        <dbReference type="Proteomes" id="UP001374584"/>
    </source>
</evidence>
<comment type="caution">
    <text evidence="3">The sequence shown here is derived from an EMBL/GenBank/DDBJ whole genome shotgun (WGS) entry which is preliminary data.</text>
</comment>
<dbReference type="EMBL" id="JAYMYR010000002">
    <property type="protein sequence ID" value="KAK7379435.1"/>
    <property type="molecule type" value="Genomic_DNA"/>
</dbReference>
<reference evidence="3 4" key="1">
    <citation type="submission" date="2024-01" db="EMBL/GenBank/DDBJ databases">
        <title>The genomes of 5 underutilized Papilionoideae crops provide insights into root nodulation and disease resistanc.</title>
        <authorList>
            <person name="Jiang F."/>
        </authorList>
    </citation>
    <scope>NUCLEOTIDE SEQUENCE [LARGE SCALE GENOMIC DNA]</scope>
    <source>
        <strain evidence="3">JINMINGXINNONG_FW02</strain>
        <tissue evidence="3">Leaves</tissue>
    </source>
</reference>
<gene>
    <name evidence="3" type="ORF">VNO80_04895</name>
</gene>
<evidence type="ECO:0000256" key="1">
    <source>
        <dbReference type="SAM" id="MobiDB-lite"/>
    </source>
</evidence>